<reference evidence="1" key="1">
    <citation type="submission" date="2016-03" db="EMBL/GenBank/DDBJ databases">
        <title>Updated assembly of Pseudogymnoascus destructans, the fungus causing white-nose syndrome of bats.</title>
        <authorList>
            <person name="Palmer J.M."/>
            <person name="Drees K.P."/>
            <person name="Foster J.T."/>
            <person name="Lindner D.L."/>
        </authorList>
    </citation>
    <scope>NUCLEOTIDE SEQUENCE [LARGE SCALE GENOMIC DNA]</scope>
    <source>
        <strain evidence="1">20631-21</strain>
    </source>
</reference>
<dbReference type="AlphaFoldDB" id="A0A177AFY3"/>
<name>A0A177AFY3_9PEZI</name>
<proteinExistence type="predicted"/>
<sequence length="89" mass="9918">MHLGQHRPPDLDVPAQMLLESNLKHTRVLSWSRNAALRLSEFHRTAAQAGRHQTKAPAKGTNAHTIENAESDGTKQVQTLKLIILDHVI</sequence>
<dbReference type="EMBL" id="KV441390">
    <property type="protein sequence ID" value="OAF61026.1"/>
    <property type="molecule type" value="Genomic_DNA"/>
</dbReference>
<gene>
    <name evidence="1" type="ORF">VC83_02630</name>
</gene>
<dbReference type="GeneID" id="36285709"/>
<dbReference type="Proteomes" id="UP000077154">
    <property type="component" value="Unassembled WGS sequence"/>
</dbReference>
<accession>A0A177AFY3</accession>
<evidence type="ECO:0000313" key="1">
    <source>
        <dbReference type="EMBL" id="OAF61026.1"/>
    </source>
</evidence>
<organism evidence="1">
    <name type="scientific">Pseudogymnoascus destructans</name>
    <dbReference type="NCBI Taxonomy" id="655981"/>
    <lineage>
        <taxon>Eukaryota</taxon>
        <taxon>Fungi</taxon>
        <taxon>Dikarya</taxon>
        <taxon>Ascomycota</taxon>
        <taxon>Pezizomycotina</taxon>
        <taxon>Leotiomycetes</taxon>
        <taxon>Thelebolales</taxon>
        <taxon>Thelebolaceae</taxon>
        <taxon>Pseudogymnoascus</taxon>
    </lineage>
</organism>
<protein>
    <submittedName>
        <fullName evidence="1">Uncharacterized protein</fullName>
    </submittedName>
</protein>
<dbReference type="RefSeq" id="XP_024326304.1">
    <property type="nucleotide sequence ID" value="XM_024466288.1"/>
</dbReference>